<sequence>MTEAGAMQFMSSHTSIPVPEVYEAYEKNGLGYIYMCKVEGSQLGETWSSLSDDSKAYVADQLQGYVRALRDLRGDFYGALWNQPSQDIFFSHLCIKTHDNKQYGPFKSRTENNQGLVKALVNSRPGGQLGESENSIIAKISALTEDAKVFSHGDLHLGNILVDGNCKIMAIVDWGSAGFRIPGREYLEANLRARKPEWIELLNDVFPEDAKTEYHILKELDPTLVSYSGF</sequence>
<name>A0A9W4XMX1_9PLEO</name>
<dbReference type="PANTHER" id="PTHR21310">
    <property type="entry name" value="AMINOGLYCOSIDE PHOSPHOTRANSFERASE-RELATED-RELATED"/>
    <property type="match status" value="1"/>
</dbReference>
<accession>A0A9W4XMX1</accession>
<dbReference type="PANTHER" id="PTHR21310:SF58">
    <property type="entry name" value="AMINOGLYCOSIDE PHOSPHOTRANSFERASE DOMAIN-CONTAINING PROTEIN"/>
    <property type="match status" value="1"/>
</dbReference>
<dbReference type="SUPFAM" id="SSF56112">
    <property type="entry name" value="Protein kinase-like (PK-like)"/>
    <property type="match status" value="1"/>
</dbReference>
<dbReference type="EMBL" id="CAOQHR010000005">
    <property type="protein sequence ID" value="CAI6334355.1"/>
    <property type="molecule type" value="Genomic_DNA"/>
</dbReference>
<protein>
    <recommendedName>
        <fullName evidence="1">Aminoglycoside phosphotransferase domain-containing protein</fullName>
    </recommendedName>
</protein>
<dbReference type="InterPro" id="IPR011009">
    <property type="entry name" value="Kinase-like_dom_sf"/>
</dbReference>
<reference evidence="2" key="1">
    <citation type="submission" date="2023-01" db="EMBL/GenBank/DDBJ databases">
        <authorList>
            <person name="Van Ghelder C."/>
            <person name="Rancurel C."/>
        </authorList>
    </citation>
    <scope>NUCLEOTIDE SEQUENCE</scope>
    <source>
        <strain evidence="2">CNCM I-4278</strain>
    </source>
</reference>
<dbReference type="Pfam" id="PF01636">
    <property type="entry name" value="APH"/>
    <property type="match status" value="1"/>
</dbReference>
<proteinExistence type="predicted"/>
<dbReference type="Proteomes" id="UP001152607">
    <property type="component" value="Unassembled WGS sequence"/>
</dbReference>
<evidence type="ECO:0000313" key="2">
    <source>
        <dbReference type="EMBL" id="CAI6334355.1"/>
    </source>
</evidence>
<dbReference type="InterPro" id="IPR002575">
    <property type="entry name" value="Aminoglycoside_PTrfase"/>
</dbReference>
<feature type="domain" description="Aminoglycoside phosphotransferase" evidence="1">
    <location>
        <begin position="3"/>
        <end position="182"/>
    </location>
</feature>
<dbReference type="Gene3D" id="3.90.1200.10">
    <property type="match status" value="1"/>
</dbReference>
<dbReference type="CDD" id="cd05120">
    <property type="entry name" value="APH_ChoK_like"/>
    <property type="match status" value="1"/>
</dbReference>
<dbReference type="AlphaFoldDB" id="A0A9W4XMX1"/>
<keyword evidence="3" id="KW-1185">Reference proteome</keyword>
<evidence type="ECO:0000313" key="3">
    <source>
        <dbReference type="Proteomes" id="UP001152607"/>
    </source>
</evidence>
<comment type="caution">
    <text evidence="2">The sequence shown here is derived from an EMBL/GenBank/DDBJ whole genome shotgun (WGS) entry which is preliminary data.</text>
</comment>
<evidence type="ECO:0000259" key="1">
    <source>
        <dbReference type="Pfam" id="PF01636"/>
    </source>
</evidence>
<gene>
    <name evidence="2" type="ORF">PDIGIT_LOCUS7412</name>
</gene>
<dbReference type="OrthoDB" id="2906425at2759"/>
<organism evidence="2 3">
    <name type="scientific">Periconia digitata</name>
    <dbReference type="NCBI Taxonomy" id="1303443"/>
    <lineage>
        <taxon>Eukaryota</taxon>
        <taxon>Fungi</taxon>
        <taxon>Dikarya</taxon>
        <taxon>Ascomycota</taxon>
        <taxon>Pezizomycotina</taxon>
        <taxon>Dothideomycetes</taxon>
        <taxon>Pleosporomycetidae</taxon>
        <taxon>Pleosporales</taxon>
        <taxon>Massarineae</taxon>
        <taxon>Periconiaceae</taxon>
        <taxon>Periconia</taxon>
    </lineage>
</organism>
<dbReference type="InterPro" id="IPR051678">
    <property type="entry name" value="AGP_Transferase"/>
</dbReference>